<evidence type="ECO:0000313" key="2">
    <source>
        <dbReference type="EMBL" id="CDW72270.1"/>
    </source>
</evidence>
<feature type="region of interest" description="Disordered" evidence="1">
    <location>
        <begin position="90"/>
        <end position="146"/>
    </location>
</feature>
<evidence type="ECO:0000256" key="1">
    <source>
        <dbReference type="SAM" id="MobiDB-lite"/>
    </source>
</evidence>
<feature type="region of interest" description="Disordered" evidence="1">
    <location>
        <begin position="730"/>
        <end position="751"/>
    </location>
</feature>
<evidence type="ECO:0000313" key="3">
    <source>
        <dbReference type="Proteomes" id="UP000039865"/>
    </source>
</evidence>
<name>A0A077ZSD2_STYLE</name>
<feature type="compositionally biased region" description="Polar residues" evidence="1">
    <location>
        <begin position="730"/>
        <end position="741"/>
    </location>
</feature>
<dbReference type="AlphaFoldDB" id="A0A077ZSD2"/>
<feature type="region of interest" description="Disordered" evidence="1">
    <location>
        <begin position="334"/>
        <end position="359"/>
    </location>
</feature>
<gene>
    <name evidence="2" type="primary">Contig1236.g1358</name>
    <name evidence="2" type="ORF">STYLEM_1228</name>
</gene>
<dbReference type="EMBL" id="CCKQ01001160">
    <property type="protein sequence ID" value="CDW72270.1"/>
    <property type="molecule type" value="Genomic_DNA"/>
</dbReference>
<dbReference type="Proteomes" id="UP000039865">
    <property type="component" value="Unassembled WGS sequence"/>
</dbReference>
<sequence>MINELKIELNKKEFELALQNIAKKNTTSYQNALNRSCITTHGDANQMIDPNMFQRDHSMFNSQIGMVNTGYGLQQSFQVPLLGKFHSQNSNSLNYQNQSSNKHSQCKCGNHSQKNHHKSQQPQSHKCKKRRTHTCSKHKNSDYPISNQVSSVKQSLHQTPMSNFSQNMLSCNKQECRQFQSQQRGINLQNSFNQNVSITNLHHQQSENKENIAVFQSLNTQQNNKNNANLNDSSYFSNPNLPSSNIQSQNKDITTVKAFKYQKKYDKDLSLQNQSFNASYVNDSKSLIPGSRSTTVKKECFNNCNSQKNQCQCRSQCEKNLNISFTSHNCYNQEQKQGDQEGQYHHHRSKDQRKSSSIMSTPIINMEKKFMEQQINMTSQNIGKNECQSWNEYQDQPRLIVSCSPLSSLLQSQIDRKSNRNKINDYPLNNIQVIIPDEPYRPLNQNQEILQQYCQNSVQSKEEENSLTKLQAKHNYLRESLQGSNNINISKLSDNMLNSNSVVSKHSINSSNNGGLGNLIHLSCNSNSNFFLHPRALIEQKQGMFASAELTQGLDGGSNSNYFFEDHQKSNSSIPMFSPLKESDLFQSKKITPRTYYNHQAQQIINNISQNSFKTNQDSESQQSLKQSFMRNQVSKIQNAIQNLQPFDLKSPSQMAQIQSQKNFKDYNDNVYQLQLAKNYSQSYINEQNQARNQLIDQSLGIGQQNPNFQTSNSSSSLKSLNFTLTESNITQHPNNQNSNYLHPRSRQDTHRVTATFLQVNNEQY</sequence>
<proteinExistence type="predicted"/>
<organism evidence="2 3">
    <name type="scientific">Stylonychia lemnae</name>
    <name type="common">Ciliate</name>
    <dbReference type="NCBI Taxonomy" id="5949"/>
    <lineage>
        <taxon>Eukaryota</taxon>
        <taxon>Sar</taxon>
        <taxon>Alveolata</taxon>
        <taxon>Ciliophora</taxon>
        <taxon>Intramacronucleata</taxon>
        <taxon>Spirotrichea</taxon>
        <taxon>Stichotrichia</taxon>
        <taxon>Sporadotrichida</taxon>
        <taxon>Oxytrichidae</taxon>
        <taxon>Stylonychinae</taxon>
        <taxon>Stylonychia</taxon>
    </lineage>
</organism>
<dbReference type="InParanoid" id="A0A077ZSD2"/>
<feature type="compositionally biased region" description="Low complexity" evidence="1">
    <location>
        <begin position="90"/>
        <end position="101"/>
    </location>
</feature>
<keyword evidence="3" id="KW-1185">Reference proteome</keyword>
<protein>
    <submittedName>
        <fullName evidence="2">Uncharacterized protein</fullName>
    </submittedName>
</protein>
<accession>A0A077ZSD2</accession>
<reference evidence="2 3" key="1">
    <citation type="submission" date="2014-06" db="EMBL/GenBank/DDBJ databases">
        <authorList>
            <person name="Swart Estienne"/>
        </authorList>
    </citation>
    <scope>NUCLEOTIDE SEQUENCE [LARGE SCALE GENOMIC DNA]</scope>
    <source>
        <strain evidence="2 3">130c</strain>
    </source>
</reference>
<feature type="compositionally biased region" description="Basic residues" evidence="1">
    <location>
        <begin position="113"/>
        <end position="138"/>
    </location>
</feature>